<feature type="compositionally biased region" description="Acidic residues" evidence="1">
    <location>
        <begin position="102"/>
        <end position="125"/>
    </location>
</feature>
<feature type="region of interest" description="Disordered" evidence="1">
    <location>
        <begin position="77"/>
        <end position="151"/>
    </location>
</feature>
<keyword evidence="3" id="KW-1185">Reference proteome</keyword>
<feature type="compositionally biased region" description="Basic residues" evidence="1">
    <location>
        <begin position="11"/>
        <end position="20"/>
    </location>
</feature>
<dbReference type="HOGENOM" id="CLU_098344_0_0_1"/>
<feature type="region of interest" description="Disordered" evidence="1">
    <location>
        <begin position="1"/>
        <end position="20"/>
    </location>
</feature>
<dbReference type="AlphaFoldDB" id="A0A086TDP3"/>
<sequence>MNVLGHSFSQKCRRSKRRPRDLHIRKVSFSGSSLSGCSLSSSDSTASAMTAIITPTQHTTVSGSGSIPPPRLHERAFKVSHSPQRPQFTTRSSNPGGTFYHDDDDDTEEAVEEDSEEDSGDEDDENLPRFEMQMPPHASRGDEHGGHDRHEPTDYFAFALARRPPMPRSRWSESTIQSVQSIDALPTPGSTISTAASEQDENQGPPVKVEMPPNMNFSYKRAVSTPGATVSNPSATVSGYRRPPMKTMDSIDEFVKRGGWKRRGVVFREDEVETGLDADLCL</sequence>
<reference evidence="3" key="1">
    <citation type="journal article" date="2014" name="Genome Announc.">
        <title>Genome sequence and annotation of Acremonium chrysogenum, producer of the beta-lactam antibiotic cephalosporin C.</title>
        <authorList>
            <person name="Terfehr D."/>
            <person name="Dahlmann T.A."/>
            <person name="Specht T."/>
            <person name="Zadra I."/>
            <person name="Kuernsteiner H."/>
            <person name="Kueck U."/>
        </authorList>
    </citation>
    <scope>NUCLEOTIDE SEQUENCE [LARGE SCALE GENOMIC DNA]</scope>
    <source>
        <strain evidence="3">ATCC 11550 / CBS 779.69 / DSM 880 / IAM 14645 / JCM 23072 / IMI 49137</strain>
    </source>
</reference>
<name>A0A086TDP3_HAPC1</name>
<comment type="caution">
    <text evidence="2">The sequence shown here is derived from an EMBL/GenBank/DDBJ whole genome shotgun (WGS) entry which is preliminary data.</text>
</comment>
<feature type="compositionally biased region" description="Basic and acidic residues" evidence="1">
    <location>
        <begin position="139"/>
        <end position="151"/>
    </location>
</feature>
<evidence type="ECO:0000313" key="2">
    <source>
        <dbReference type="EMBL" id="KFH47475.1"/>
    </source>
</evidence>
<dbReference type="EMBL" id="JPKY01000009">
    <property type="protein sequence ID" value="KFH47475.1"/>
    <property type="molecule type" value="Genomic_DNA"/>
</dbReference>
<feature type="compositionally biased region" description="Polar residues" evidence="1">
    <location>
        <begin position="226"/>
        <end position="237"/>
    </location>
</feature>
<accession>A0A086TDP3</accession>
<proteinExistence type="predicted"/>
<dbReference type="Proteomes" id="UP000029964">
    <property type="component" value="Unassembled WGS sequence"/>
</dbReference>
<organism evidence="2 3">
    <name type="scientific">Hapsidospora chrysogenum (strain ATCC 11550 / CBS 779.69 / DSM 880 / IAM 14645 / JCM 23072 / IMI 49137)</name>
    <name type="common">Acremonium chrysogenum</name>
    <dbReference type="NCBI Taxonomy" id="857340"/>
    <lineage>
        <taxon>Eukaryota</taxon>
        <taxon>Fungi</taxon>
        <taxon>Dikarya</taxon>
        <taxon>Ascomycota</taxon>
        <taxon>Pezizomycotina</taxon>
        <taxon>Sordariomycetes</taxon>
        <taxon>Hypocreomycetidae</taxon>
        <taxon>Hypocreales</taxon>
        <taxon>Bionectriaceae</taxon>
        <taxon>Hapsidospora</taxon>
    </lineage>
</organism>
<evidence type="ECO:0000313" key="3">
    <source>
        <dbReference type="Proteomes" id="UP000029964"/>
    </source>
</evidence>
<protein>
    <submittedName>
        <fullName evidence="2">Uncharacterized protein</fullName>
    </submittedName>
</protein>
<dbReference type="OrthoDB" id="5226162at2759"/>
<feature type="region of interest" description="Disordered" evidence="1">
    <location>
        <begin position="224"/>
        <end position="244"/>
    </location>
</feature>
<evidence type="ECO:0000256" key="1">
    <source>
        <dbReference type="SAM" id="MobiDB-lite"/>
    </source>
</evidence>
<gene>
    <name evidence="2" type="ORF">ACRE_016120</name>
</gene>
<feature type="compositionally biased region" description="Polar residues" evidence="1">
    <location>
        <begin position="81"/>
        <end position="96"/>
    </location>
</feature>